<dbReference type="Gene3D" id="3.40.5.30">
    <property type="entry name" value="(Trans)glycosidases - domain 2"/>
    <property type="match status" value="1"/>
</dbReference>
<dbReference type="Pfam" id="PF00704">
    <property type="entry name" value="Glyco_hydro_18"/>
    <property type="match status" value="1"/>
</dbReference>
<dbReference type="SUPFAM" id="SSF51445">
    <property type="entry name" value="(Trans)glycosidases"/>
    <property type="match status" value="1"/>
</dbReference>
<dbReference type="Gene3D" id="3.20.20.80">
    <property type="entry name" value="Glycosidases"/>
    <property type="match status" value="1"/>
</dbReference>
<dbReference type="InterPro" id="IPR011583">
    <property type="entry name" value="Chitinase_II/V-like_cat"/>
</dbReference>
<name>A0A0E9N594_9BACT</name>
<reference evidence="5 6" key="1">
    <citation type="submission" date="2015-04" db="EMBL/GenBank/DDBJ databases">
        <title>Whole genome shotgun sequence of Flavihumibacter petaseus NBRC 106054.</title>
        <authorList>
            <person name="Miyazawa S."/>
            <person name="Hosoyama A."/>
            <person name="Hashimoto M."/>
            <person name="Noguchi M."/>
            <person name="Tsuchikane K."/>
            <person name="Ohji S."/>
            <person name="Yamazoe A."/>
            <person name="Ichikawa N."/>
            <person name="Kimura A."/>
            <person name="Fujita N."/>
        </authorList>
    </citation>
    <scope>NUCLEOTIDE SEQUENCE [LARGE SCALE GENOMIC DNA]</scope>
    <source>
        <strain evidence="5 6">NBRC 106054</strain>
    </source>
</reference>
<evidence type="ECO:0000313" key="6">
    <source>
        <dbReference type="Proteomes" id="UP000033121"/>
    </source>
</evidence>
<dbReference type="PROSITE" id="PS51910">
    <property type="entry name" value="GH18_2"/>
    <property type="match status" value="1"/>
</dbReference>
<dbReference type="OrthoDB" id="9775889at2"/>
<keyword evidence="3" id="KW-0732">Signal</keyword>
<keyword evidence="6" id="KW-1185">Reference proteome</keyword>
<dbReference type="PANTHER" id="PTHR11177">
    <property type="entry name" value="CHITINASE"/>
    <property type="match status" value="1"/>
</dbReference>
<dbReference type="EC" id="3.2.1.14" evidence="2"/>
<evidence type="ECO:0000256" key="3">
    <source>
        <dbReference type="SAM" id="SignalP"/>
    </source>
</evidence>
<keyword evidence="5" id="KW-0326">Glycosidase</keyword>
<dbReference type="GO" id="GO:0005975">
    <property type="term" value="P:carbohydrate metabolic process"/>
    <property type="evidence" value="ECO:0007669"/>
    <property type="project" value="InterPro"/>
</dbReference>
<dbReference type="InterPro" id="IPR017853">
    <property type="entry name" value="GH"/>
</dbReference>
<dbReference type="InterPro" id="IPR050314">
    <property type="entry name" value="Glycosyl_Hydrlase_18"/>
</dbReference>
<dbReference type="GO" id="GO:0006032">
    <property type="term" value="P:chitin catabolic process"/>
    <property type="evidence" value="ECO:0007669"/>
    <property type="project" value="TreeGrafter"/>
</dbReference>
<sequence>MRLYLMLLLAISCTKPATTQSVMPKPFRIVAYVPEADVTYLDSIPYDRVTHINYAFVNPAADGTYHGTLFLDSLVARAHRNRVQVLLSVGGGNPPGYFKALLAPGARPMVIRSLVQLLLKSGADGIDMDLEGDFITEHYEGFVSELKTALPENHQSFTAALATWCGERVTARALEAFDFINIMSYDKTGPWNPARPGPYSPYEMSLEDLYYWSNTRKVHKDRLVLGVPFYGYYFGPAGAGSMSFARIAVLGDNADQNDQWDLGGGNTIYYNGIPTIQRKSRLAREEAAGIMFWQTFQDHPGEHSLLSAILAALKM</sequence>
<dbReference type="GO" id="GO:0008061">
    <property type="term" value="F:chitin binding"/>
    <property type="evidence" value="ECO:0007669"/>
    <property type="project" value="InterPro"/>
</dbReference>
<dbReference type="GO" id="GO:0008843">
    <property type="term" value="F:endochitinase activity"/>
    <property type="evidence" value="ECO:0007669"/>
    <property type="project" value="UniProtKB-EC"/>
</dbReference>
<dbReference type="SMART" id="SM00636">
    <property type="entry name" value="Glyco_18"/>
    <property type="match status" value="1"/>
</dbReference>
<dbReference type="InterPro" id="IPR001223">
    <property type="entry name" value="Glyco_hydro18_cat"/>
</dbReference>
<dbReference type="STRING" id="1220578.FPE01S_03_05520"/>
<comment type="caution">
    <text evidence="5">The sequence shown here is derived from an EMBL/GenBank/DDBJ whole genome shotgun (WGS) entry which is preliminary data.</text>
</comment>
<evidence type="ECO:0000256" key="2">
    <source>
        <dbReference type="ARBA" id="ARBA00012729"/>
    </source>
</evidence>
<gene>
    <name evidence="5" type="ORF">FPE01S_03_05520</name>
</gene>
<dbReference type="GO" id="GO:0005576">
    <property type="term" value="C:extracellular region"/>
    <property type="evidence" value="ECO:0007669"/>
    <property type="project" value="TreeGrafter"/>
</dbReference>
<dbReference type="EMBL" id="BBWV01000003">
    <property type="protein sequence ID" value="GAO44515.1"/>
    <property type="molecule type" value="Genomic_DNA"/>
</dbReference>
<feature type="domain" description="GH18" evidence="4">
    <location>
        <begin position="27"/>
        <end position="315"/>
    </location>
</feature>
<keyword evidence="5" id="KW-0378">Hydrolase</keyword>
<evidence type="ECO:0000313" key="5">
    <source>
        <dbReference type="EMBL" id="GAO44515.1"/>
    </source>
</evidence>
<evidence type="ECO:0000259" key="4">
    <source>
        <dbReference type="PROSITE" id="PS51910"/>
    </source>
</evidence>
<dbReference type="Proteomes" id="UP000033121">
    <property type="component" value="Unassembled WGS sequence"/>
</dbReference>
<protein>
    <recommendedName>
        <fullName evidence="2">chitinase</fullName>
        <ecNumber evidence="2">3.2.1.14</ecNumber>
    </recommendedName>
</protein>
<proteinExistence type="predicted"/>
<dbReference type="RefSeq" id="WP_083990318.1">
    <property type="nucleotide sequence ID" value="NZ_BBWV01000003.1"/>
</dbReference>
<dbReference type="AlphaFoldDB" id="A0A0E9N594"/>
<comment type="catalytic activity">
    <reaction evidence="1">
        <text>Random endo-hydrolysis of N-acetyl-beta-D-glucosaminide (1-&gt;4)-beta-linkages in chitin and chitodextrins.</text>
        <dbReference type="EC" id="3.2.1.14"/>
    </reaction>
</comment>
<evidence type="ECO:0000256" key="1">
    <source>
        <dbReference type="ARBA" id="ARBA00000822"/>
    </source>
</evidence>
<dbReference type="PANTHER" id="PTHR11177:SF317">
    <property type="entry name" value="CHITINASE 12-RELATED"/>
    <property type="match status" value="1"/>
</dbReference>
<organism evidence="5 6">
    <name type="scientific">Flavihumibacter petaseus NBRC 106054</name>
    <dbReference type="NCBI Taxonomy" id="1220578"/>
    <lineage>
        <taxon>Bacteria</taxon>
        <taxon>Pseudomonadati</taxon>
        <taxon>Bacteroidota</taxon>
        <taxon>Chitinophagia</taxon>
        <taxon>Chitinophagales</taxon>
        <taxon>Chitinophagaceae</taxon>
        <taxon>Flavihumibacter</taxon>
    </lineage>
</organism>
<feature type="signal peptide" evidence="3">
    <location>
        <begin position="1"/>
        <end position="19"/>
    </location>
</feature>
<accession>A0A0E9N594</accession>
<feature type="chain" id="PRO_5002430422" description="chitinase" evidence="3">
    <location>
        <begin position="20"/>
        <end position="315"/>
    </location>
</feature>